<name>A0ACB8Z6C4_ARCLA</name>
<reference evidence="1 2" key="2">
    <citation type="journal article" date="2022" name="Mol. Ecol. Resour.">
        <title>The genomes of chicory, endive, great burdock and yacon provide insights into Asteraceae paleo-polyploidization history and plant inulin production.</title>
        <authorList>
            <person name="Fan W."/>
            <person name="Wang S."/>
            <person name="Wang H."/>
            <person name="Wang A."/>
            <person name="Jiang F."/>
            <person name="Liu H."/>
            <person name="Zhao H."/>
            <person name="Xu D."/>
            <person name="Zhang Y."/>
        </authorList>
    </citation>
    <scope>NUCLEOTIDE SEQUENCE [LARGE SCALE GENOMIC DNA]</scope>
    <source>
        <strain evidence="2">cv. Niubang</strain>
    </source>
</reference>
<dbReference type="EMBL" id="CM042057">
    <property type="protein sequence ID" value="KAI3693260.1"/>
    <property type="molecule type" value="Genomic_DNA"/>
</dbReference>
<evidence type="ECO:0000313" key="2">
    <source>
        <dbReference type="Proteomes" id="UP001055879"/>
    </source>
</evidence>
<protein>
    <submittedName>
        <fullName evidence="1">Uncharacterized protein</fullName>
    </submittedName>
</protein>
<reference evidence="2" key="1">
    <citation type="journal article" date="2022" name="Mol. Ecol. Resour.">
        <title>The genomes of chicory, endive, great burdock and yacon provide insights into Asteraceae palaeo-polyploidization history and plant inulin production.</title>
        <authorList>
            <person name="Fan W."/>
            <person name="Wang S."/>
            <person name="Wang H."/>
            <person name="Wang A."/>
            <person name="Jiang F."/>
            <person name="Liu H."/>
            <person name="Zhao H."/>
            <person name="Xu D."/>
            <person name="Zhang Y."/>
        </authorList>
    </citation>
    <scope>NUCLEOTIDE SEQUENCE [LARGE SCALE GENOMIC DNA]</scope>
    <source>
        <strain evidence="2">cv. Niubang</strain>
    </source>
</reference>
<dbReference type="Proteomes" id="UP001055879">
    <property type="component" value="Linkage Group LG11"/>
</dbReference>
<accession>A0ACB8Z6C4</accession>
<sequence length="490" mass="53877">MAFSDDQQPDFKHFCRICKKGFMCGRALGGHMRAHGVSDETGDLDDEDPGTDNWDGNRKMYALRTNPNRFTRVCENCGKEFLSWKSFLEHGKCGSDDAESSLVWSPESEGEDDDDGGGGGCYRGSGWSKRKRSFRVCSSEDEEDVALAKCLMALSNTRVDPVELEADDRLCATTKREEQRRNPIFSSEFLPTFTKPPPPLDKAKRVVVVAATTTSSSTVAATATTPKGMFECKACKKVFNSHQALGGHRASHKNVKGCFAARNDHFDDNSTYNEDFPIVQNEFKSIITCQPSETGPNPGPVSLAGRKSKVHKCSICSRIFASGQALGGHKRCHWLTTNYTAETSLNKFNFHEHIDQLHRRALAIPKKLELNLNLPVSGNTTTAGARPDMQNPARLDGVSTEINLHAWSNAKDQENACGDAKEDHKHQLTDNNGDQDDRIPALATEIVEDEGESKVKLAKLSELKEMNDNDGSSSSWLQVGIGSTTDVAPN</sequence>
<gene>
    <name evidence="1" type="ORF">L6452_33092</name>
</gene>
<proteinExistence type="predicted"/>
<evidence type="ECO:0000313" key="1">
    <source>
        <dbReference type="EMBL" id="KAI3693260.1"/>
    </source>
</evidence>
<organism evidence="1 2">
    <name type="scientific">Arctium lappa</name>
    <name type="common">Greater burdock</name>
    <name type="synonym">Lappa major</name>
    <dbReference type="NCBI Taxonomy" id="4217"/>
    <lineage>
        <taxon>Eukaryota</taxon>
        <taxon>Viridiplantae</taxon>
        <taxon>Streptophyta</taxon>
        <taxon>Embryophyta</taxon>
        <taxon>Tracheophyta</taxon>
        <taxon>Spermatophyta</taxon>
        <taxon>Magnoliopsida</taxon>
        <taxon>eudicotyledons</taxon>
        <taxon>Gunneridae</taxon>
        <taxon>Pentapetalae</taxon>
        <taxon>asterids</taxon>
        <taxon>campanulids</taxon>
        <taxon>Asterales</taxon>
        <taxon>Asteraceae</taxon>
        <taxon>Carduoideae</taxon>
        <taxon>Cardueae</taxon>
        <taxon>Arctiinae</taxon>
        <taxon>Arctium</taxon>
    </lineage>
</organism>
<comment type="caution">
    <text evidence="1">The sequence shown here is derived from an EMBL/GenBank/DDBJ whole genome shotgun (WGS) entry which is preliminary data.</text>
</comment>
<keyword evidence="2" id="KW-1185">Reference proteome</keyword>